<dbReference type="AlphaFoldDB" id="A0AAN6WMU9"/>
<reference evidence="2" key="1">
    <citation type="journal article" date="2023" name="Mol. Phylogenet. Evol.">
        <title>Genome-scale phylogeny and comparative genomics of the fungal order Sordariales.</title>
        <authorList>
            <person name="Hensen N."/>
            <person name="Bonometti L."/>
            <person name="Westerberg I."/>
            <person name="Brannstrom I.O."/>
            <person name="Guillou S."/>
            <person name="Cros-Aarteil S."/>
            <person name="Calhoun S."/>
            <person name="Haridas S."/>
            <person name="Kuo A."/>
            <person name="Mondo S."/>
            <person name="Pangilinan J."/>
            <person name="Riley R."/>
            <person name="LaButti K."/>
            <person name="Andreopoulos B."/>
            <person name="Lipzen A."/>
            <person name="Chen C."/>
            <person name="Yan M."/>
            <person name="Daum C."/>
            <person name="Ng V."/>
            <person name="Clum A."/>
            <person name="Steindorff A."/>
            <person name="Ohm R.A."/>
            <person name="Martin F."/>
            <person name="Silar P."/>
            <person name="Natvig D.O."/>
            <person name="Lalanne C."/>
            <person name="Gautier V."/>
            <person name="Ament-Velasquez S.L."/>
            <person name="Kruys A."/>
            <person name="Hutchinson M.I."/>
            <person name="Powell A.J."/>
            <person name="Barry K."/>
            <person name="Miller A.N."/>
            <person name="Grigoriev I.V."/>
            <person name="Debuchy R."/>
            <person name="Gladieux P."/>
            <person name="Hiltunen Thoren M."/>
            <person name="Johannesson H."/>
        </authorList>
    </citation>
    <scope>NUCLEOTIDE SEQUENCE</scope>
    <source>
        <strain evidence="2">PSN309</strain>
    </source>
</reference>
<evidence type="ECO:0000256" key="1">
    <source>
        <dbReference type="SAM" id="SignalP"/>
    </source>
</evidence>
<keyword evidence="3" id="KW-1185">Reference proteome</keyword>
<gene>
    <name evidence="2" type="ORF">QBC35DRAFT_40221</name>
</gene>
<evidence type="ECO:0000313" key="2">
    <source>
        <dbReference type="EMBL" id="KAK4184754.1"/>
    </source>
</evidence>
<feature type="chain" id="PRO_5042824846" description="Conidiation-specific protein" evidence="1">
    <location>
        <begin position="25"/>
        <end position="344"/>
    </location>
</feature>
<sequence>MRQSALPPVLLGLAGPFLFPLVATLTMPRSESVVLPLRDDLEKPPVKPAFSEDLQDRHLKQDFKPQYWRDTEPWSPGWLPEACYMEARYNELDPLEFQVVDVWYKDCAAPWTICRHSRAKENWGTILDTLSSVPVGMRQYISNLVILPGASNKGGSPGMQAAAYTRGSVLTFAPTFFKLGVLFHEITHIMDLVALEPFLRNQGYPEGTPFSHTKYWKYIYANDTSVPTPYSRASWQENFADAGRWAMTHFSRRRGLSEYSKGWRGCQAQIYGWEQWMGGKVFPRGGRCTGKVHSGKAVWVEGELQREKAEAERQRQKKEQAGLSGVQQIVIPDWAAASLFVYHR</sequence>
<organism evidence="2 3">
    <name type="scientific">Podospora australis</name>
    <dbReference type="NCBI Taxonomy" id="1536484"/>
    <lineage>
        <taxon>Eukaryota</taxon>
        <taxon>Fungi</taxon>
        <taxon>Dikarya</taxon>
        <taxon>Ascomycota</taxon>
        <taxon>Pezizomycotina</taxon>
        <taxon>Sordariomycetes</taxon>
        <taxon>Sordariomycetidae</taxon>
        <taxon>Sordariales</taxon>
        <taxon>Podosporaceae</taxon>
        <taxon>Podospora</taxon>
    </lineage>
</organism>
<dbReference type="Proteomes" id="UP001302126">
    <property type="component" value="Unassembled WGS sequence"/>
</dbReference>
<dbReference type="EMBL" id="MU864475">
    <property type="protein sequence ID" value="KAK4184754.1"/>
    <property type="molecule type" value="Genomic_DNA"/>
</dbReference>
<protein>
    <recommendedName>
        <fullName evidence="4">Conidiation-specific protein</fullName>
    </recommendedName>
</protein>
<keyword evidence="1" id="KW-0732">Signal</keyword>
<name>A0AAN6WMU9_9PEZI</name>
<accession>A0AAN6WMU9</accession>
<comment type="caution">
    <text evidence="2">The sequence shown here is derived from an EMBL/GenBank/DDBJ whole genome shotgun (WGS) entry which is preliminary data.</text>
</comment>
<evidence type="ECO:0000313" key="3">
    <source>
        <dbReference type="Proteomes" id="UP001302126"/>
    </source>
</evidence>
<proteinExistence type="predicted"/>
<evidence type="ECO:0008006" key="4">
    <source>
        <dbReference type="Google" id="ProtNLM"/>
    </source>
</evidence>
<feature type="signal peptide" evidence="1">
    <location>
        <begin position="1"/>
        <end position="24"/>
    </location>
</feature>
<dbReference type="SUPFAM" id="SSF55486">
    <property type="entry name" value="Metalloproteases ('zincins'), catalytic domain"/>
    <property type="match status" value="1"/>
</dbReference>
<reference evidence="2" key="2">
    <citation type="submission" date="2023-05" db="EMBL/GenBank/DDBJ databases">
        <authorList>
            <consortium name="Lawrence Berkeley National Laboratory"/>
            <person name="Steindorff A."/>
            <person name="Hensen N."/>
            <person name="Bonometti L."/>
            <person name="Westerberg I."/>
            <person name="Brannstrom I.O."/>
            <person name="Guillou S."/>
            <person name="Cros-Aarteil S."/>
            <person name="Calhoun S."/>
            <person name="Haridas S."/>
            <person name="Kuo A."/>
            <person name="Mondo S."/>
            <person name="Pangilinan J."/>
            <person name="Riley R."/>
            <person name="Labutti K."/>
            <person name="Andreopoulos B."/>
            <person name="Lipzen A."/>
            <person name="Chen C."/>
            <person name="Yanf M."/>
            <person name="Daum C."/>
            <person name="Ng V."/>
            <person name="Clum A."/>
            <person name="Ohm R."/>
            <person name="Martin F."/>
            <person name="Silar P."/>
            <person name="Natvig D."/>
            <person name="Lalanne C."/>
            <person name="Gautier V."/>
            <person name="Ament-Velasquez S.L."/>
            <person name="Kruys A."/>
            <person name="Hutchinson M.I."/>
            <person name="Powell A.J."/>
            <person name="Barry K."/>
            <person name="Miller A.N."/>
            <person name="Grigoriev I.V."/>
            <person name="Debuchy R."/>
            <person name="Gladieux P."/>
            <person name="Thoren M.H."/>
            <person name="Johannesson H."/>
        </authorList>
    </citation>
    <scope>NUCLEOTIDE SEQUENCE</scope>
    <source>
        <strain evidence="2">PSN309</strain>
    </source>
</reference>